<comment type="caution">
    <text evidence="2">The sequence shown here is derived from an EMBL/GenBank/DDBJ whole genome shotgun (WGS) entry which is preliminary data.</text>
</comment>
<reference evidence="2" key="1">
    <citation type="journal article" date="2022" name="bioRxiv">
        <title>Sequencing and chromosome-scale assembly of the giantPleurodeles waltlgenome.</title>
        <authorList>
            <person name="Brown T."/>
            <person name="Elewa A."/>
            <person name="Iarovenko S."/>
            <person name="Subramanian E."/>
            <person name="Araus A.J."/>
            <person name="Petzold A."/>
            <person name="Susuki M."/>
            <person name="Suzuki K.-i.T."/>
            <person name="Hayashi T."/>
            <person name="Toyoda A."/>
            <person name="Oliveira C."/>
            <person name="Osipova E."/>
            <person name="Leigh N.D."/>
            <person name="Simon A."/>
            <person name="Yun M.H."/>
        </authorList>
    </citation>
    <scope>NUCLEOTIDE SEQUENCE</scope>
    <source>
        <strain evidence="2">20211129_DDA</strain>
        <tissue evidence="2">Liver</tissue>
    </source>
</reference>
<evidence type="ECO:0000313" key="3">
    <source>
        <dbReference type="Proteomes" id="UP001066276"/>
    </source>
</evidence>
<dbReference type="EMBL" id="JANPWB010000006">
    <property type="protein sequence ID" value="KAJ1182251.1"/>
    <property type="molecule type" value="Genomic_DNA"/>
</dbReference>
<organism evidence="2 3">
    <name type="scientific">Pleurodeles waltl</name>
    <name type="common">Iberian ribbed newt</name>
    <dbReference type="NCBI Taxonomy" id="8319"/>
    <lineage>
        <taxon>Eukaryota</taxon>
        <taxon>Metazoa</taxon>
        <taxon>Chordata</taxon>
        <taxon>Craniata</taxon>
        <taxon>Vertebrata</taxon>
        <taxon>Euteleostomi</taxon>
        <taxon>Amphibia</taxon>
        <taxon>Batrachia</taxon>
        <taxon>Caudata</taxon>
        <taxon>Salamandroidea</taxon>
        <taxon>Salamandridae</taxon>
        <taxon>Pleurodelinae</taxon>
        <taxon>Pleurodeles</taxon>
    </lineage>
</organism>
<accession>A0AAV7U0P7</accession>
<keyword evidence="3" id="KW-1185">Reference proteome</keyword>
<dbReference type="AlphaFoldDB" id="A0AAV7U0P7"/>
<feature type="region of interest" description="Disordered" evidence="1">
    <location>
        <begin position="1"/>
        <end position="87"/>
    </location>
</feature>
<name>A0AAV7U0P7_PLEWA</name>
<evidence type="ECO:0000256" key="1">
    <source>
        <dbReference type="SAM" id="MobiDB-lite"/>
    </source>
</evidence>
<gene>
    <name evidence="2" type="ORF">NDU88_007445</name>
</gene>
<sequence length="116" mass="12742">MRAHRAESTRQGRRDTPGSLGPTAGPEPRRRGNAPRLRGGAHPLFCPRPAAEHRQVRCRLRPVPRSASSPQQRDGPRISSSLPGSTLTSLRCRQLVHPPSLAARIFRPVDGVRALH</sequence>
<evidence type="ECO:0000313" key="2">
    <source>
        <dbReference type="EMBL" id="KAJ1182251.1"/>
    </source>
</evidence>
<feature type="compositionally biased region" description="Basic and acidic residues" evidence="1">
    <location>
        <begin position="1"/>
        <end position="16"/>
    </location>
</feature>
<dbReference type="Proteomes" id="UP001066276">
    <property type="component" value="Chromosome 3_2"/>
</dbReference>
<proteinExistence type="predicted"/>
<protein>
    <submittedName>
        <fullName evidence="2">Uncharacterized protein</fullName>
    </submittedName>
</protein>